<sequence>MAKVTQDMVEEMFEKYFEAGRILSQVRSEAKDRIKVGASMLEAAEFVETRAVELGADGSAFPCNLSRNDEAAHATPRAGEETLFGEDVVKLDIGVQVDGYIADSAITVDLTGEYGDLVKASEAALYAAIDIVKKGTTTAEIGAVIEDTITSLGFKPIGNLTGHGLDRYVPHAPPSIPNRRIGNGSVLRTGDIIAIEPFATDGIGKVVDGNLTEIFQVVRSRPVRLPAARKLLKELEPYRTLPFAKRWFKTEKLDFALLQLEKAGVVHSYPVLKEVGGGMVSQAEHTLIVTDDGCEITTK</sequence>
<evidence type="ECO:0000256" key="1">
    <source>
        <dbReference type="ARBA" id="ARBA00000294"/>
    </source>
</evidence>
<name>A0A4E0Q229_9EURY</name>
<feature type="binding site" evidence="8">
    <location>
        <position position="103"/>
    </location>
    <ligand>
        <name>a divalent metal cation</name>
        <dbReference type="ChEBI" id="CHEBI:60240"/>
        <label>2</label>
        <note>catalytic</note>
    </ligand>
</feature>
<dbReference type="OrthoDB" id="372008at2157"/>
<dbReference type="InterPro" id="IPR036390">
    <property type="entry name" value="WH_DNA-bd_sf"/>
</dbReference>
<comment type="cofactor">
    <cofactor evidence="8">
        <name>Co(2+)</name>
        <dbReference type="ChEBI" id="CHEBI:48828"/>
    </cofactor>
    <cofactor evidence="8">
        <name>Zn(2+)</name>
        <dbReference type="ChEBI" id="CHEBI:29105"/>
    </cofactor>
    <cofactor evidence="8">
        <name>Mn(2+)</name>
        <dbReference type="ChEBI" id="CHEBI:29035"/>
    </cofactor>
    <cofactor evidence="8">
        <name>Fe(2+)</name>
        <dbReference type="ChEBI" id="CHEBI:29033"/>
    </cofactor>
    <text evidence="8">Binds 2 divalent metal cations per subunit. Has a high-affinity and a low affinity metal-binding site. The true nature of the physiological cofactor is under debate. The enzyme is active with cobalt, zinc, manganese or divalent iron ions. Most likely, methionine aminopeptidases function as mononuclear Fe(2+)-metalloproteases under physiological conditions, and the catalytically relevant metal-binding site has been assigned to the histidine-containing high-affinity site.</text>
</comment>
<evidence type="ECO:0000313" key="11">
    <source>
        <dbReference type="EMBL" id="TGC11165.1"/>
    </source>
</evidence>
<keyword evidence="5 8" id="KW-0645">Protease</keyword>
<feature type="binding site" evidence="8">
    <location>
        <position position="196"/>
    </location>
    <ligand>
        <name>a divalent metal cation</name>
        <dbReference type="ChEBI" id="CHEBI:60240"/>
        <label>2</label>
        <note>catalytic</note>
    </ligand>
</feature>
<feature type="binding site" evidence="8">
    <location>
        <position position="73"/>
    </location>
    <ligand>
        <name>substrate</name>
    </ligand>
</feature>
<dbReference type="GO" id="GO:0006508">
    <property type="term" value="P:proteolysis"/>
    <property type="evidence" value="ECO:0007669"/>
    <property type="project" value="UniProtKB-KW"/>
</dbReference>
<organism evidence="11 12">
    <name type="scientific">Methanolobus halotolerans</name>
    <dbReference type="NCBI Taxonomy" id="2052935"/>
    <lineage>
        <taxon>Archaea</taxon>
        <taxon>Methanobacteriati</taxon>
        <taxon>Methanobacteriota</taxon>
        <taxon>Stenosarchaea group</taxon>
        <taxon>Methanomicrobia</taxon>
        <taxon>Methanosarcinales</taxon>
        <taxon>Methanosarcinaceae</taxon>
        <taxon>Methanolobus</taxon>
    </lineage>
</organism>
<feature type="binding site" evidence="8">
    <location>
        <position position="103"/>
    </location>
    <ligand>
        <name>a divalent metal cation</name>
        <dbReference type="ChEBI" id="CHEBI:60240"/>
        <label>1</label>
    </ligand>
</feature>
<feature type="domain" description="Peptidase M24" evidence="10">
    <location>
        <begin position="15"/>
        <end position="203"/>
    </location>
</feature>
<feature type="binding site" evidence="8">
    <location>
        <position position="92"/>
    </location>
    <ligand>
        <name>a divalent metal cation</name>
        <dbReference type="ChEBI" id="CHEBI:60240"/>
        <label>1</label>
    </ligand>
</feature>
<evidence type="ECO:0000256" key="6">
    <source>
        <dbReference type="ARBA" id="ARBA00022723"/>
    </source>
</evidence>
<dbReference type="Gene3D" id="3.90.230.10">
    <property type="entry name" value="Creatinase/methionine aminopeptidase superfamily"/>
    <property type="match status" value="1"/>
</dbReference>
<dbReference type="InterPro" id="IPR018349">
    <property type="entry name" value="Pept_M24A_MAP2_BS"/>
</dbReference>
<dbReference type="InterPro" id="IPR036005">
    <property type="entry name" value="Creatinase/aminopeptidase-like"/>
</dbReference>
<dbReference type="EC" id="3.4.11.18" evidence="8 9"/>
<dbReference type="NCBIfam" id="TIGR00501">
    <property type="entry name" value="met_pdase_II"/>
    <property type="match status" value="1"/>
</dbReference>
<comment type="subunit">
    <text evidence="8">Monomer.</text>
</comment>
<evidence type="ECO:0000256" key="2">
    <source>
        <dbReference type="ARBA" id="ARBA00001936"/>
    </source>
</evidence>
<feature type="binding site" evidence="8">
    <location>
        <position position="171"/>
    </location>
    <ligand>
        <name>substrate</name>
    </ligand>
</feature>
<evidence type="ECO:0000256" key="9">
    <source>
        <dbReference type="RuleBase" id="RU003653"/>
    </source>
</evidence>
<dbReference type="InterPro" id="IPR000994">
    <property type="entry name" value="Pept_M24"/>
</dbReference>
<comment type="similarity">
    <text evidence="8">Belongs to the peptidase M24A family. Methionine aminopeptidase archaeal type 2 subfamily.</text>
</comment>
<dbReference type="RefSeq" id="WP_135388870.1">
    <property type="nucleotide sequence ID" value="NZ_PGGK01000002.1"/>
</dbReference>
<keyword evidence="4 8" id="KW-0031">Aminopeptidase</keyword>
<dbReference type="PANTHER" id="PTHR45777:SF2">
    <property type="entry name" value="METHIONINE AMINOPEPTIDASE 2"/>
    <property type="match status" value="1"/>
</dbReference>
<evidence type="ECO:0000256" key="8">
    <source>
        <dbReference type="HAMAP-Rule" id="MF_01975"/>
    </source>
</evidence>
<dbReference type="EMBL" id="PGGK01000002">
    <property type="protein sequence ID" value="TGC11165.1"/>
    <property type="molecule type" value="Genomic_DNA"/>
</dbReference>
<dbReference type="PANTHER" id="PTHR45777">
    <property type="entry name" value="METHIONINE AMINOPEPTIDASE 2"/>
    <property type="match status" value="1"/>
</dbReference>
<dbReference type="Gene3D" id="1.10.10.10">
    <property type="entry name" value="Winged helix-like DNA-binding domain superfamily/Winged helix DNA-binding domain"/>
    <property type="match status" value="1"/>
</dbReference>
<dbReference type="Proteomes" id="UP000297295">
    <property type="component" value="Unassembled WGS sequence"/>
</dbReference>
<dbReference type="AlphaFoldDB" id="A0A4E0Q229"/>
<comment type="caution">
    <text evidence="11">The sequence shown here is derived from an EMBL/GenBank/DDBJ whole genome shotgun (WGS) entry which is preliminary data.</text>
</comment>
<feature type="binding site" evidence="8">
    <location>
        <position position="284"/>
    </location>
    <ligand>
        <name>a divalent metal cation</name>
        <dbReference type="ChEBI" id="CHEBI:60240"/>
        <label>2</label>
        <note>catalytic</note>
    </ligand>
</feature>
<comment type="function">
    <text evidence="8 9">Removes the N-terminal methionine from nascent proteins. The N-terminal methionine is often cleaved when the second residue in the primary sequence is small and uncharged (Met-Ala-, Cys, Gly, Pro, Ser, Thr, or Val).</text>
</comment>
<evidence type="ECO:0000256" key="4">
    <source>
        <dbReference type="ARBA" id="ARBA00022438"/>
    </source>
</evidence>
<comment type="cofactor">
    <cofactor evidence="3">
        <name>Fe(2+)</name>
        <dbReference type="ChEBI" id="CHEBI:29033"/>
    </cofactor>
</comment>
<dbReference type="GO" id="GO:0070006">
    <property type="term" value="F:metalloaminopeptidase activity"/>
    <property type="evidence" value="ECO:0007669"/>
    <property type="project" value="UniProtKB-UniRule"/>
</dbReference>
<evidence type="ECO:0000256" key="5">
    <source>
        <dbReference type="ARBA" id="ARBA00022670"/>
    </source>
</evidence>
<protein>
    <recommendedName>
        <fullName evidence="8 9">Methionine aminopeptidase</fullName>
        <shortName evidence="8">MAP</shortName>
        <shortName evidence="8">MetAP</shortName>
        <ecNumber evidence="8 9">3.4.11.18</ecNumber>
    </recommendedName>
    <alternativeName>
        <fullName evidence="8">Peptidase M</fullName>
    </alternativeName>
</protein>
<dbReference type="HAMAP" id="MF_01975">
    <property type="entry name" value="MetAP_2_arc"/>
    <property type="match status" value="1"/>
</dbReference>
<dbReference type="SUPFAM" id="SSF55920">
    <property type="entry name" value="Creatinase/aminopeptidase"/>
    <property type="match status" value="1"/>
</dbReference>
<comment type="catalytic activity">
    <reaction evidence="1 8 9">
        <text>Release of N-terminal amino acids, preferentially methionine, from peptides and arylamides.</text>
        <dbReference type="EC" id="3.4.11.18"/>
    </reaction>
</comment>
<dbReference type="PRINTS" id="PR00599">
    <property type="entry name" value="MAPEPTIDASE"/>
</dbReference>
<evidence type="ECO:0000256" key="7">
    <source>
        <dbReference type="ARBA" id="ARBA00022801"/>
    </source>
</evidence>
<reference evidence="11 12" key="1">
    <citation type="submission" date="2017-11" db="EMBL/GenBank/DDBJ databases">
        <title>Isolation and Characterization of Methanogenic Archaea from Saline Meromictic Lake at Siberia.</title>
        <authorList>
            <person name="Shen Y."/>
            <person name="Huang H.-H."/>
            <person name="Lai M.-C."/>
            <person name="Chen S.-C."/>
        </authorList>
    </citation>
    <scope>NUCLEOTIDE SEQUENCE [LARGE SCALE GENOMIC DNA]</scope>
    <source>
        <strain evidence="11 12">SY-01</strain>
    </source>
</reference>
<evidence type="ECO:0000313" key="12">
    <source>
        <dbReference type="Proteomes" id="UP000297295"/>
    </source>
</evidence>
<dbReference type="InterPro" id="IPR028595">
    <property type="entry name" value="MetAP_archaeal"/>
</dbReference>
<dbReference type="InterPro" id="IPR001714">
    <property type="entry name" value="Pept_M24_MAP"/>
</dbReference>
<feature type="binding site" evidence="8">
    <location>
        <position position="284"/>
    </location>
    <ligand>
        <name>a divalent metal cation</name>
        <dbReference type="ChEBI" id="CHEBI:60240"/>
        <label>1</label>
    </ligand>
</feature>
<dbReference type="SUPFAM" id="SSF46785">
    <property type="entry name" value="Winged helix' DNA-binding domain"/>
    <property type="match status" value="1"/>
</dbReference>
<dbReference type="Pfam" id="PF00557">
    <property type="entry name" value="Peptidase_M24"/>
    <property type="match status" value="1"/>
</dbReference>
<keyword evidence="7 8" id="KW-0378">Hydrolase</keyword>
<dbReference type="GO" id="GO:0004239">
    <property type="term" value="F:initiator methionyl aminopeptidase activity"/>
    <property type="evidence" value="ECO:0007669"/>
    <property type="project" value="UniProtKB-UniRule"/>
</dbReference>
<dbReference type="CDD" id="cd01088">
    <property type="entry name" value="MetAP2"/>
    <property type="match status" value="1"/>
</dbReference>
<comment type="cofactor">
    <cofactor evidence="2">
        <name>Mn(2+)</name>
        <dbReference type="ChEBI" id="CHEBI:29035"/>
    </cofactor>
</comment>
<keyword evidence="6 8" id="KW-0479">Metal-binding</keyword>
<feature type="binding site" evidence="8">
    <location>
        <position position="163"/>
    </location>
    <ligand>
        <name>a divalent metal cation</name>
        <dbReference type="ChEBI" id="CHEBI:60240"/>
        <label>2</label>
        <note>catalytic</note>
    </ligand>
</feature>
<dbReference type="GO" id="GO:0005737">
    <property type="term" value="C:cytoplasm"/>
    <property type="evidence" value="ECO:0007669"/>
    <property type="project" value="TreeGrafter"/>
</dbReference>
<dbReference type="PROSITE" id="PS01202">
    <property type="entry name" value="MAP_2"/>
    <property type="match status" value="1"/>
</dbReference>
<evidence type="ECO:0000256" key="3">
    <source>
        <dbReference type="ARBA" id="ARBA00001954"/>
    </source>
</evidence>
<evidence type="ECO:0000259" key="10">
    <source>
        <dbReference type="Pfam" id="PF00557"/>
    </source>
</evidence>
<proteinExistence type="inferred from homology"/>
<accession>A0A4E0Q229</accession>
<gene>
    <name evidence="8" type="primary">map</name>
    <name evidence="11" type="ORF">CUN85_03225</name>
</gene>
<dbReference type="InterPro" id="IPR036388">
    <property type="entry name" value="WH-like_DNA-bd_sf"/>
</dbReference>
<keyword evidence="12" id="KW-1185">Reference proteome</keyword>
<dbReference type="InterPro" id="IPR050247">
    <property type="entry name" value="Met_Aminopeptidase_Type2"/>
</dbReference>
<dbReference type="InterPro" id="IPR002468">
    <property type="entry name" value="Pept_M24A_MAP2"/>
</dbReference>
<dbReference type="GO" id="GO:0046872">
    <property type="term" value="F:metal ion binding"/>
    <property type="evidence" value="ECO:0007669"/>
    <property type="project" value="UniProtKB-UniRule"/>
</dbReference>